<keyword evidence="5 6" id="KW-0560">Oxidoreductase</keyword>
<dbReference type="Gene3D" id="1.20.140.10">
    <property type="entry name" value="Butyryl-CoA Dehydrogenase, subunit A, domain 3"/>
    <property type="match status" value="1"/>
</dbReference>
<organism evidence="10 11">
    <name type="scientific">Plesiocystis pacifica SIR-1</name>
    <dbReference type="NCBI Taxonomy" id="391625"/>
    <lineage>
        <taxon>Bacteria</taxon>
        <taxon>Pseudomonadati</taxon>
        <taxon>Myxococcota</taxon>
        <taxon>Polyangia</taxon>
        <taxon>Nannocystales</taxon>
        <taxon>Nannocystaceae</taxon>
        <taxon>Plesiocystis</taxon>
    </lineage>
</organism>
<dbReference type="eggNOG" id="COG1960">
    <property type="taxonomic scope" value="Bacteria"/>
</dbReference>
<gene>
    <name evidence="10" type="ORF">PPSIR1_01257</name>
</gene>
<dbReference type="PIRSF" id="PIRSF016578">
    <property type="entry name" value="HsaA"/>
    <property type="match status" value="1"/>
</dbReference>
<dbReference type="InterPro" id="IPR006089">
    <property type="entry name" value="Acyl-CoA_DH_CS"/>
</dbReference>
<dbReference type="FunFam" id="2.40.110.10:FF:000001">
    <property type="entry name" value="Acyl-CoA dehydrogenase, mitochondrial"/>
    <property type="match status" value="1"/>
</dbReference>
<dbReference type="InterPro" id="IPR009075">
    <property type="entry name" value="AcylCo_DH/oxidase_C"/>
</dbReference>
<dbReference type="PANTHER" id="PTHR43884">
    <property type="entry name" value="ACYL-COA DEHYDROGENASE"/>
    <property type="match status" value="1"/>
</dbReference>
<dbReference type="SUPFAM" id="SSF56645">
    <property type="entry name" value="Acyl-CoA dehydrogenase NM domain-like"/>
    <property type="match status" value="1"/>
</dbReference>
<dbReference type="PROSITE" id="PS00073">
    <property type="entry name" value="ACYL_COA_DH_2"/>
    <property type="match status" value="1"/>
</dbReference>
<dbReference type="FunFam" id="1.10.540.10:FF:000026">
    <property type="entry name" value="Acyl-CoA dehydrogenase medium chain"/>
    <property type="match status" value="1"/>
</dbReference>
<dbReference type="RefSeq" id="WP_006976312.1">
    <property type="nucleotide sequence ID" value="NZ_ABCS01000126.1"/>
</dbReference>
<evidence type="ECO:0000256" key="5">
    <source>
        <dbReference type="ARBA" id="ARBA00023002"/>
    </source>
</evidence>
<name>A6GHX6_9BACT</name>
<evidence type="ECO:0000256" key="4">
    <source>
        <dbReference type="ARBA" id="ARBA00022827"/>
    </source>
</evidence>
<dbReference type="InterPro" id="IPR046373">
    <property type="entry name" value="Acyl-CoA_Oxase/DH_mid-dom_sf"/>
</dbReference>
<feature type="domain" description="Acyl-CoA dehydrogenase/oxidase N-terminal" evidence="9">
    <location>
        <begin position="7"/>
        <end position="114"/>
    </location>
</feature>
<evidence type="ECO:0000313" key="10">
    <source>
        <dbReference type="EMBL" id="EDM74530.1"/>
    </source>
</evidence>
<dbReference type="FunFam" id="1.20.140.10:FF:000011">
    <property type="entry name" value="Medium-chain specific acyl-CoA dehydrogenase, mitochondrial"/>
    <property type="match status" value="1"/>
</dbReference>
<dbReference type="Pfam" id="PF00441">
    <property type="entry name" value="Acyl-CoA_dh_1"/>
    <property type="match status" value="1"/>
</dbReference>
<comment type="cofactor">
    <cofactor evidence="1 6">
        <name>FAD</name>
        <dbReference type="ChEBI" id="CHEBI:57692"/>
    </cofactor>
</comment>
<feature type="domain" description="Acyl-CoA dehydrogenase/oxidase C-terminal" evidence="7">
    <location>
        <begin position="230"/>
        <end position="379"/>
    </location>
</feature>
<evidence type="ECO:0000259" key="8">
    <source>
        <dbReference type="Pfam" id="PF02770"/>
    </source>
</evidence>
<accession>A6GHX6</accession>
<evidence type="ECO:0000256" key="6">
    <source>
        <dbReference type="RuleBase" id="RU362125"/>
    </source>
</evidence>
<dbReference type="STRING" id="391625.PPSIR1_01257"/>
<comment type="caution">
    <text evidence="10">The sequence shown here is derived from an EMBL/GenBank/DDBJ whole genome shotgun (WGS) entry which is preliminary data.</text>
</comment>
<dbReference type="GO" id="GO:0050660">
    <property type="term" value="F:flavin adenine dinucleotide binding"/>
    <property type="evidence" value="ECO:0007669"/>
    <property type="project" value="InterPro"/>
</dbReference>
<dbReference type="Pfam" id="PF02770">
    <property type="entry name" value="Acyl-CoA_dh_M"/>
    <property type="match status" value="1"/>
</dbReference>
<evidence type="ECO:0000256" key="3">
    <source>
        <dbReference type="ARBA" id="ARBA00022630"/>
    </source>
</evidence>
<dbReference type="InterPro" id="IPR036250">
    <property type="entry name" value="AcylCo_DH-like_C"/>
</dbReference>
<evidence type="ECO:0000256" key="1">
    <source>
        <dbReference type="ARBA" id="ARBA00001974"/>
    </source>
</evidence>
<feature type="domain" description="Acyl-CoA oxidase/dehydrogenase middle" evidence="8">
    <location>
        <begin position="123"/>
        <end position="218"/>
    </location>
</feature>
<dbReference type="AlphaFoldDB" id="A6GHX6"/>
<dbReference type="EMBL" id="ABCS01000126">
    <property type="protein sequence ID" value="EDM74530.1"/>
    <property type="molecule type" value="Genomic_DNA"/>
</dbReference>
<evidence type="ECO:0000313" key="11">
    <source>
        <dbReference type="Proteomes" id="UP000005801"/>
    </source>
</evidence>
<dbReference type="Pfam" id="PF02771">
    <property type="entry name" value="Acyl-CoA_dh_N"/>
    <property type="match status" value="1"/>
</dbReference>
<protein>
    <submittedName>
        <fullName evidence="10">Acyl-CoA dehydrogenase</fullName>
    </submittedName>
</protein>
<dbReference type="GO" id="GO:0003995">
    <property type="term" value="F:acyl-CoA dehydrogenase activity"/>
    <property type="evidence" value="ECO:0007669"/>
    <property type="project" value="InterPro"/>
</dbReference>
<comment type="similarity">
    <text evidence="2 6">Belongs to the acyl-CoA dehydrogenase family.</text>
</comment>
<evidence type="ECO:0000256" key="2">
    <source>
        <dbReference type="ARBA" id="ARBA00009347"/>
    </source>
</evidence>
<evidence type="ECO:0000259" key="9">
    <source>
        <dbReference type="Pfam" id="PF02771"/>
    </source>
</evidence>
<dbReference type="SUPFAM" id="SSF47203">
    <property type="entry name" value="Acyl-CoA dehydrogenase C-terminal domain-like"/>
    <property type="match status" value="1"/>
</dbReference>
<dbReference type="InterPro" id="IPR013786">
    <property type="entry name" value="AcylCoA_DH/ox_N"/>
</dbReference>
<dbReference type="Proteomes" id="UP000005801">
    <property type="component" value="Unassembled WGS sequence"/>
</dbReference>
<dbReference type="InterPro" id="IPR037069">
    <property type="entry name" value="AcylCoA_DH/ox_N_sf"/>
</dbReference>
<dbReference type="InterPro" id="IPR009100">
    <property type="entry name" value="AcylCoA_DH/oxidase_NM_dom_sf"/>
</dbReference>
<dbReference type="Gene3D" id="1.10.540.10">
    <property type="entry name" value="Acyl-CoA dehydrogenase/oxidase, N-terminal domain"/>
    <property type="match status" value="1"/>
</dbReference>
<keyword evidence="4 6" id="KW-0274">FAD</keyword>
<dbReference type="InterPro" id="IPR006091">
    <property type="entry name" value="Acyl-CoA_Oxase/DH_mid-dom"/>
</dbReference>
<dbReference type="Gene3D" id="2.40.110.10">
    <property type="entry name" value="Butyryl-CoA Dehydrogenase, subunit A, domain 2"/>
    <property type="match status" value="1"/>
</dbReference>
<evidence type="ECO:0000259" key="7">
    <source>
        <dbReference type="Pfam" id="PF00441"/>
    </source>
</evidence>
<reference evidence="10 11" key="1">
    <citation type="submission" date="2007-06" db="EMBL/GenBank/DDBJ databases">
        <authorList>
            <person name="Shimkets L."/>
            <person name="Ferriera S."/>
            <person name="Johnson J."/>
            <person name="Kravitz S."/>
            <person name="Beeson K."/>
            <person name="Sutton G."/>
            <person name="Rogers Y.-H."/>
            <person name="Friedman R."/>
            <person name="Frazier M."/>
            <person name="Venter J.C."/>
        </authorList>
    </citation>
    <scope>NUCLEOTIDE SEQUENCE [LARGE SCALE GENOMIC DNA]</scope>
    <source>
        <strain evidence="10 11">SIR-1</strain>
    </source>
</reference>
<sequence length="382" mass="41877">MFNPTISEEQSQLLETARKFAVERIIPVAHEYDETEKFPTELFREAWELGLMNVELPEAYGGLGLSTLDGCLIAEELGYGCAGIETSIMCNHLGALPLMVGGSEEQKDKWLGRLSEDFEFISYACSEPDAGSDVAGMKAKLTKKEGGGWILNGQKRWITNASHAGIYTGFATIDPALKHKGITAFVVDRNAKGVSVGKKEKKLGQRASDTADVLFEDVEIPDEQILGEPGKGFYIAMEVFDKSRPMIGACAAGLIRRCLDESCKYALERKTFGVPIGNHQAIQMILADMAISYEASRLMYMKAAWEVDAGKKRTLTSSLAKCFSADAAVKAATDAVQVFGGYGYTREYPVEKLYRDAKLLQIYEGTSQVQRMVIARGLLRGA</sequence>
<keyword evidence="3 6" id="KW-0285">Flavoprotein</keyword>
<dbReference type="OrthoDB" id="9765339at2"/>
<proteinExistence type="inferred from homology"/>
<dbReference type="PANTHER" id="PTHR43884:SF12">
    <property type="entry name" value="ISOVALERYL-COA DEHYDROGENASE, MITOCHONDRIAL-RELATED"/>
    <property type="match status" value="1"/>
</dbReference>
<keyword evidence="11" id="KW-1185">Reference proteome</keyword>